<organism evidence="1 2">
    <name type="scientific">Thalassomonas actiniarum</name>
    <dbReference type="NCBI Taxonomy" id="485447"/>
    <lineage>
        <taxon>Bacteria</taxon>
        <taxon>Pseudomonadati</taxon>
        <taxon>Pseudomonadota</taxon>
        <taxon>Gammaproteobacteria</taxon>
        <taxon>Alteromonadales</taxon>
        <taxon>Colwelliaceae</taxon>
        <taxon>Thalassomonas</taxon>
    </lineage>
</organism>
<keyword evidence="2" id="KW-1185">Reference proteome</keyword>
<dbReference type="Pfam" id="PF05114">
    <property type="entry name" value="MbnB_TglH_ChrH"/>
    <property type="match status" value="1"/>
</dbReference>
<protein>
    <submittedName>
        <fullName evidence="1">DUF692 domain-containing protein</fullName>
    </submittedName>
</protein>
<evidence type="ECO:0000313" key="2">
    <source>
        <dbReference type="Proteomes" id="UP000032568"/>
    </source>
</evidence>
<dbReference type="InterPro" id="IPR007801">
    <property type="entry name" value="MbnB/TglH/ChrH"/>
</dbReference>
<reference evidence="1 2" key="1">
    <citation type="journal article" date="2015" name="Genome Announc.">
        <title>Draft Genome Sequences of Marine Isolates of Thalassomonas viridans and Thalassomonas actiniarum.</title>
        <authorList>
            <person name="Olonade I."/>
            <person name="van Zyl L.J."/>
            <person name="Trindade M."/>
        </authorList>
    </citation>
    <scope>NUCLEOTIDE SEQUENCE [LARGE SCALE GENOMIC DNA]</scope>
    <source>
        <strain evidence="1 2">A5K-106</strain>
    </source>
</reference>
<dbReference type="KEGG" id="tact:SG35_031490"/>
<proteinExistence type="predicted"/>
<dbReference type="RefSeq" id="WP_053042807.1">
    <property type="nucleotide sequence ID" value="NZ_CP059736.1"/>
</dbReference>
<dbReference type="Proteomes" id="UP000032568">
    <property type="component" value="Chromosome pTact"/>
</dbReference>
<gene>
    <name evidence="1" type="ORF">SG35_031490</name>
</gene>
<name>A0AAF0C665_9GAMM</name>
<reference evidence="1 2" key="2">
    <citation type="journal article" date="2022" name="Mar. Drugs">
        <title>Bioassay-Guided Fractionation Leads to the Detection of Cholic Acid Generated by the Rare Thalassomonas sp.</title>
        <authorList>
            <person name="Pheiffer F."/>
            <person name="Schneider Y.K."/>
            <person name="Hansen E.H."/>
            <person name="Andersen J.H."/>
            <person name="Isaksson J."/>
            <person name="Busche T."/>
            <person name="R C."/>
            <person name="Kalinowski J."/>
            <person name="Zyl L.V."/>
            <person name="Trindade M."/>
        </authorList>
    </citation>
    <scope>NUCLEOTIDE SEQUENCE [LARGE SCALE GENOMIC DNA]</scope>
    <source>
        <strain evidence="1 2">A5K-106</strain>
    </source>
</reference>
<dbReference type="EMBL" id="CP059736">
    <property type="protein sequence ID" value="WDE02278.1"/>
    <property type="molecule type" value="Genomic_DNA"/>
</dbReference>
<dbReference type="SUPFAM" id="SSF51658">
    <property type="entry name" value="Xylose isomerase-like"/>
    <property type="match status" value="1"/>
</dbReference>
<dbReference type="AlphaFoldDB" id="A0AAF0C665"/>
<sequence>MQPKFDKARLPMLGVGLSFRTEIAQEIVEQIDSFDFLELIVETAFAGILPDDFYEQVVGRVPVTAHGVSASLGSLDEARIDDGHLERVKAELARLRCPWFSEHLAFTKAQQVDAGQLLPLQRSQATVDFVAQKIRHMAEAVGIPVLIENIAYYFNIPGAEMDEAEFLTRVIEAADCGLLLDINNLYANCLNHGLDPMAFIDSLPADRVVEIHLAGGEEIEDVYIDTHGHAVNQAVFDLFAYACRTKAPKAVVLEREKNIPSIDELIEEIQAIKSVWQQSRMAITA</sequence>
<dbReference type="PANTHER" id="PTHR42194:SF1">
    <property type="entry name" value="UPF0276 PROTEIN HI_1600"/>
    <property type="match status" value="1"/>
</dbReference>
<dbReference type="NCBIfam" id="NF003818">
    <property type="entry name" value="PRK05409.1"/>
    <property type="match status" value="1"/>
</dbReference>
<dbReference type="Gene3D" id="3.20.20.150">
    <property type="entry name" value="Divalent-metal-dependent TIM barrel enzymes"/>
    <property type="match status" value="1"/>
</dbReference>
<dbReference type="PANTHER" id="PTHR42194">
    <property type="entry name" value="UPF0276 PROTEIN HI_1600"/>
    <property type="match status" value="1"/>
</dbReference>
<evidence type="ECO:0000313" key="1">
    <source>
        <dbReference type="EMBL" id="WDE02278.1"/>
    </source>
</evidence>
<dbReference type="InterPro" id="IPR036237">
    <property type="entry name" value="Xyl_isomerase-like_sf"/>
</dbReference>
<accession>A0AAF0C665</accession>